<dbReference type="EMBL" id="CAXAJV020001288">
    <property type="protein sequence ID" value="CAL7938580.1"/>
    <property type="molecule type" value="Genomic_DNA"/>
</dbReference>
<organism evidence="2 3">
    <name type="scientific">Xylocopa violacea</name>
    <name type="common">Violet carpenter bee</name>
    <name type="synonym">Apis violacea</name>
    <dbReference type="NCBI Taxonomy" id="135666"/>
    <lineage>
        <taxon>Eukaryota</taxon>
        <taxon>Metazoa</taxon>
        <taxon>Ecdysozoa</taxon>
        <taxon>Arthropoda</taxon>
        <taxon>Hexapoda</taxon>
        <taxon>Insecta</taxon>
        <taxon>Pterygota</taxon>
        <taxon>Neoptera</taxon>
        <taxon>Endopterygota</taxon>
        <taxon>Hymenoptera</taxon>
        <taxon>Apocrita</taxon>
        <taxon>Aculeata</taxon>
        <taxon>Apoidea</taxon>
        <taxon>Anthophila</taxon>
        <taxon>Apidae</taxon>
        <taxon>Xylocopa</taxon>
        <taxon>Xylocopa</taxon>
    </lineage>
</organism>
<dbReference type="PANTHER" id="PTHR13284">
    <property type="entry name" value="GH01354P"/>
    <property type="match status" value="1"/>
</dbReference>
<dbReference type="Proteomes" id="UP001642520">
    <property type="component" value="Unassembled WGS sequence"/>
</dbReference>
<evidence type="ECO:0000313" key="2">
    <source>
        <dbReference type="EMBL" id="CAL7938580.1"/>
    </source>
</evidence>
<dbReference type="InterPro" id="IPR004038">
    <property type="entry name" value="Ribosomal_eL8/eL30/eS12/Gad45"/>
</dbReference>
<evidence type="ECO:0000313" key="3">
    <source>
        <dbReference type="Proteomes" id="UP001642520"/>
    </source>
</evidence>
<feature type="domain" description="Ribosomal protein eL8/eL30/eS12/Gadd45" evidence="1">
    <location>
        <begin position="372"/>
        <end position="463"/>
    </location>
</feature>
<dbReference type="InterPro" id="IPR040051">
    <property type="entry name" value="SECISBP2"/>
</dbReference>
<gene>
    <name evidence="2" type="ORF">XYLVIOL_LOCUS3363</name>
</gene>
<protein>
    <recommendedName>
        <fullName evidence="1">Ribosomal protein eL8/eL30/eS12/Gadd45 domain-containing protein</fullName>
    </recommendedName>
</protein>
<dbReference type="SUPFAM" id="SSF55315">
    <property type="entry name" value="L30e-like"/>
    <property type="match status" value="1"/>
</dbReference>
<sequence>MRKSQIGNSMWSYHTSGHGNSNDPWPELCQRNDIKRSVYNDKCMNSGENETATVTLDSYEYPELDSVTGNGRHSVRPRERCLPTRGVQILIPVRSDMESSGLKSSKRYKRSNRIRINLREALESTKSVTKTNKQVPKLRINVSSGNVGITVGNTLDKNKNVEFRKFRICVLKNKKPSKLKKIILLNRDIKAQINADKRETFERKKIEAVCKDVDAINFNCLKITADPEIDVDYARNMRTLKLYDNDYRSSNEINICDGSLSYRPDVIEKMNDLKVEGTGNTSDADVARLDIDAIENDIVEQTLSLRLDEGTQPRQLAPNLVEVDDKNFRNIKHSRNFREYCTNMLTAGLNNSLEAFLQEIARLQKRLHEKNPNKSKYKRRYYSGFKQVRKRIELRKLKFVIVAPDIEKVELDDGLDDQIDELLDACRRENVVFCFGLRRRKLGYHAHGKGFVGCVGIVDYNGTELLFKNVLTELVHARNAFEKLKNGATDAIIDISKVMSDDWLLSENINALLNALVAR</sequence>
<evidence type="ECO:0000259" key="1">
    <source>
        <dbReference type="Pfam" id="PF01248"/>
    </source>
</evidence>
<reference evidence="2 3" key="1">
    <citation type="submission" date="2024-08" db="EMBL/GenBank/DDBJ databases">
        <authorList>
            <person name="Will J Nash"/>
            <person name="Angela Man"/>
            <person name="Seanna McTaggart"/>
            <person name="Kendall Baker"/>
            <person name="Tom Barker"/>
            <person name="Leah Catchpole"/>
            <person name="Alex Durrant"/>
            <person name="Karim Gharbi"/>
            <person name="Naomi Irish"/>
            <person name="Gemy Kaithakottil"/>
            <person name="Debby Ku"/>
            <person name="Aaliyah Providence"/>
            <person name="Felix Shaw"/>
            <person name="David Swarbreck"/>
            <person name="Chris Watkins"/>
            <person name="Ann M. McCartney"/>
            <person name="Giulio Formenti"/>
            <person name="Alice Mouton"/>
            <person name="Noel Vella"/>
            <person name="Bjorn M von Reumont"/>
            <person name="Adriana Vella"/>
            <person name="Wilfried Haerty"/>
        </authorList>
    </citation>
    <scope>NUCLEOTIDE SEQUENCE [LARGE SCALE GENOMIC DNA]</scope>
</reference>
<dbReference type="Pfam" id="PF01248">
    <property type="entry name" value="Ribosomal_L7Ae"/>
    <property type="match status" value="1"/>
</dbReference>
<accession>A0ABP1NGE1</accession>
<keyword evidence="3" id="KW-1185">Reference proteome</keyword>
<name>A0ABP1NGE1_XYLVO</name>
<dbReference type="InterPro" id="IPR029064">
    <property type="entry name" value="Ribosomal_eL30-like_sf"/>
</dbReference>
<dbReference type="PANTHER" id="PTHR13284:SF4">
    <property type="entry name" value="C2H2-TYPE DOMAIN-CONTAINING PROTEIN"/>
    <property type="match status" value="1"/>
</dbReference>
<dbReference type="Gene3D" id="3.30.1330.30">
    <property type="match status" value="1"/>
</dbReference>
<proteinExistence type="predicted"/>
<comment type="caution">
    <text evidence="2">The sequence shown here is derived from an EMBL/GenBank/DDBJ whole genome shotgun (WGS) entry which is preliminary data.</text>
</comment>